<dbReference type="InterPro" id="IPR013083">
    <property type="entry name" value="Znf_RING/FYVE/PHD"/>
</dbReference>
<feature type="region of interest" description="Disordered" evidence="1">
    <location>
        <begin position="165"/>
        <end position="184"/>
    </location>
</feature>
<dbReference type="HOGENOM" id="CLU_062278_0_0_1"/>
<dbReference type="EMBL" id="KB456264">
    <property type="protein sequence ID" value="EMF12457.1"/>
    <property type="molecule type" value="Genomic_DNA"/>
</dbReference>
<dbReference type="eggNOG" id="ENOG502SBV2">
    <property type="taxonomic scope" value="Eukaryota"/>
</dbReference>
<feature type="region of interest" description="Disordered" evidence="1">
    <location>
        <begin position="82"/>
        <end position="104"/>
    </location>
</feature>
<feature type="non-terminal residue" evidence="3">
    <location>
        <position position="268"/>
    </location>
</feature>
<dbReference type="SUPFAM" id="SSF57850">
    <property type="entry name" value="RING/U-box"/>
    <property type="match status" value="1"/>
</dbReference>
<accession>M3AY87</accession>
<name>M3AY87_SPHMS</name>
<dbReference type="RefSeq" id="XP_016760578.1">
    <property type="nucleotide sequence ID" value="XM_016910363.1"/>
</dbReference>
<feature type="compositionally biased region" description="Low complexity" evidence="1">
    <location>
        <begin position="82"/>
        <end position="102"/>
    </location>
</feature>
<feature type="domain" description="RING-type" evidence="2">
    <location>
        <begin position="3"/>
        <end position="74"/>
    </location>
</feature>
<proteinExistence type="predicted"/>
<organism evidence="3 4">
    <name type="scientific">Sphaerulina musiva (strain SO2202)</name>
    <name type="common">Poplar stem canker fungus</name>
    <name type="synonym">Septoria musiva</name>
    <dbReference type="NCBI Taxonomy" id="692275"/>
    <lineage>
        <taxon>Eukaryota</taxon>
        <taxon>Fungi</taxon>
        <taxon>Dikarya</taxon>
        <taxon>Ascomycota</taxon>
        <taxon>Pezizomycotina</taxon>
        <taxon>Dothideomycetes</taxon>
        <taxon>Dothideomycetidae</taxon>
        <taxon>Mycosphaerellales</taxon>
        <taxon>Mycosphaerellaceae</taxon>
        <taxon>Sphaerulina</taxon>
    </lineage>
</organism>
<dbReference type="SMART" id="SM00184">
    <property type="entry name" value="RING"/>
    <property type="match status" value="1"/>
</dbReference>
<dbReference type="OMA" id="CHFHWDC"/>
<dbReference type="OrthoDB" id="46529at2759"/>
<evidence type="ECO:0000313" key="4">
    <source>
        <dbReference type="Proteomes" id="UP000016931"/>
    </source>
</evidence>
<evidence type="ECO:0000256" key="1">
    <source>
        <dbReference type="SAM" id="MobiDB-lite"/>
    </source>
</evidence>
<reference evidence="3 4" key="1">
    <citation type="journal article" date="2012" name="PLoS Pathog.">
        <title>Diverse lifestyles and strategies of plant pathogenesis encoded in the genomes of eighteen Dothideomycetes fungi.</title>
        <authorList>
            <person name="Ohm R.A."/>
            <person name="Feau N."/>
            <person name="Henrissat B."/>
            <person name="Schoch C.L."/>
            <person name="Horwitz B.A."/>
            <person name="Barry K.W."/>
            <person name="Condon B.J."/>
            <person name="Copeland A.C."/>
            <person name="Dhillon B."/>
            <person name="Glaser F."/>
            <person name="Hesse C.N."/>
            <person name="Kosti I."/>
            <person name="LaButti K."/>
            <person name="Lindquist E.A."/>
            <person name="Lucas S."/>
            <person name="Salamov A.A."/>
            <person name="Bradshaw R.E."/>
            <person name="Ciuffetti L."/>
            <person name="Hamelin R.C."/>
            <person name="Kema G.H.J."/>
            <person name="Lawrence C."/>
            <person name="Scott J.A."/>
            <person name="Spatafora J.W."/>
            <person name="Turgeon B.G."/>
            <person name="de Wit P.J.G.M."/>
            <person name="Zhong S."/>
            <person name="Goodwin S.B."/>
            <person name="Grigoriev I.V."/>
        </authorList>
    </citation>
    <scope>NUCLEOTIDE SEQUENCE [LARGE SCALE GENOMIC DNA]</scope>
    <source>
        <strain evidence="3 4">SO2202</strain>
    </source>
</reference>
<dbReference type="Gene3D" id="3.30.40.10">
    <property type="entry name" value="Zinc/RING finger domain, C3HC4 (zinc finger)"/>
    <property type="match status" value="1"/>
</dbReference>
<dbReference type="InterPro" id="IPR001841">
    <property type="entry name" value="Znf_RING"/>
</dbReference>
<dbReference type="GeneID" id="27907500"/>
<dbReference type="AlphaFoldDB" id="M3AY87"/>
<keyword evidence="4" id="KW-1185">Reference proteome</keyword>
<feature type="non-terminal residue" evidence="3">
    <location>
        <position position="1"/>
    </location>
</feature>
<evidence type="ECO:0000259" key="2">
    <source>
        <dbReference type="SMART" id="SM00184"/>
    </source>
</evidence>
<dbReference type="STRING" id="692275.M3AY87"/>
<feature type="compositionally biased region" description="Acidic residues" evidence="1">
    <location>
        <begin position="15"/>
        <end position="39"/>
    </location>
</feature>
<protein>
    <recommendedName>
        <fullName evidence="2">RING-type domain-containing protein</fullName>
    </recommendedName>
</protein>
<gene>
    <name evidence="3" type="ORF">SEPMUDRAFT_8472</name>
</gene>
<dbReference type="Proteomes" id="UP000016931">
    <property type="component" value="Unassembled WGS sequence"/>
</dbReference>
<feature type="region of interest" description="Disordered" evidence="1">
    <location>
        <begin position="14"/>
        <end position="46"/>
    </location>
</feature>
<sequence>SLCAKCAKPLVVEVHDDDDDDDEGDIPMSTDDGDDDGDEGATATVPDDVQLSCGHHFHWECLLDSYEIETCPKCGRNITTPAATAGSSSSATTTTTTTGTSSDPQILVNLHNEGGFQSQIDIFPILQEESYLHAYPEERKSRAFLEFCKQGDHRAIADLIKSCNTNNNNNPEEQQEENTSPPASHILRYQDPLNGMQSGLHAAVAHGHREVAWLLLLLASELPELEFPAVVYQEAATLEVMRGDQSGMVDIRSLKDARGRTAEDLARE</sequence>
<evidence type="ECO:0000313" key="3">
    <source>
        <dbReference type="EMBL" id="EMF12457.1"/>
    </source>
</evidence>